<comment type="subcellular location">
    <subcellularLocation>
        <location evidence="1">Cell membrane</location>
        <topology evidence="1">Multi-pass membrane protein</topology>
    </subcellularLocation>
</comment>
<dbReference type="InterPro" id="IPR051605">
    <property type="entry name" value="CstA"/>
</dbReference>
<dbReference type="AlphaFoldDB" id="A0A4R3VMA8"/>
<dbReference type="PANTHER" id="PTHR30252:SF3">
    <property type="entry name" value="PYRUVATE_PROTON SYMPORTER BTST"/>
    <property type="match status" value="1"/>
</dbReference>
<comment type="similarity">
    <text evidence="2">Belongs to the peptide transporter carbon starvation (CstA) (TC 2.A.114) family.</text>
</comment>
<accession>A0A4R3VMA8</accession>
<organism evidence="10 11">
    <name type="scientific">Sphingobacterium alimentarium</name>
    <dbReference type="NCBI Taxonomy" id="797292"/>
    <lineage>
        <taxon>Bacteria</taxon>
        <taxon>Pseudomonadati</taxon>
        <taxon>Bacteroidota</taxon>
        <taxon>Sphingobacteriia</taxon>
        <taxon>Sphingobacteriales</taxon>
        <taxon>Sphingobacteriaceae</taxon>
        <taxon>Sphingobacterium</taxon>
    </lineage>
</organism>
<dbReference type="PANTHER" id="PTHR30252">
    <property type="entry name" value="INNER MEMBRANE PEPTIDE TRANSPORTER"/>
    <property type="match status" value="1"/>
</dbReference>
<keyword evidence="4" id="KW-1003">Cell membrane</keyword>
<comment type="caution">
    <text evidence="10">The sequence shown here is derived from an EMBL/GenBank/DDBJ whole genome shotgun (WGS) entry which is preliminary data.</text>
</comment>
<keyword evidence="11" id="KW-1185">Reference proteome</keyword>
<evidence type="ECO:0000256" key="2">
    <source>
        <dbReference type="ARBA" id="ARBA00007755"/>
    </source>
</evidence>
<protein>
    <submittedName>
        <fullName evidence="10">Carbon starvation CstA-like protein</fullName>
    </submittedName>
</protein>
<evidence type="ECO:0000313" key="10">
    <source>
        <dbReference type="EMBL" id="TCV05016.1"/>
    </source>
</evidence>
<evidence type="ECO:0000256" key="5">
    <source>
        <dbReference type="ARBA" id="ARBA00022692"/>
    </source>
</evidence>
<evidence type="ECO:0000256" key="1">
    <source>
        <dbReference type="ARBA" id="ARBA00004651"/>
    </source>
</evidence>
<gene>
    <name evidence="10" type="ORF">EDC17_10824</name>
</gene>
<evidence type="ECO:0000256" key="4">
    <source>
        <dbReference type="ARBA" id="ARBA00022475"/>
    </source>
</evidence>
<evidence type="ECO:0000313" key="11">
    <source>
        <dbReference type="Proteomes" id="UP000295197"/>
    </source>
</evidence>
<feature type="transmembrane region" description="Helical" evidence="8">
    <location>
        <begin position="68"/>
        <end position="90"/>
    </location>
</feature>
<dbReference type="Pfam" id="PF02554">
    <property type="entry name" value="CstA"/>
    <property type="match status" value="1"/>
</dbReference>
<proteinExistence type="inferred from homology"/>
<keyword evidence="7 8" id="KW-0472">Membrane</keyword>
<evidence type="ECO:0000259" key="9">
    <source>
        <dbReference type="Pfam" id="PF02554"/>
    </source>
</evidence>
<sequence length="157" mass="16902">MLAIGIVFVQPTIQMPALTDFINGGRPVIGGPVLPFIFIVIACGAISGFHAVIATGTTPKMLSKERDILFVGYGAMLVEGFVALMAMIAACTLMPGDYFAINTPSAAYESFLAANPHLGTVDLDNFIERIGIDLHGRTGEQFLVQSEWRIFLIRSPL</sequence>
<dbReference type="Proteomes" id="UP000295197">
    <property type="component" value="Unassembled WGS sequence"/>
</dbReference>
<evidence type="ECO:0000256" key="7">
    <source>
        <dbReference type="ARBA" id="ARBA00023136"/>
    </source>
</evidence>
<dbReference type="EMBL" id="SMBZ01000082">
    <property type="protein sequence ID" value="TCV05016.1"/>
    <property type="molecule type" value="Genomic_DNA"/>
</dbReference>
<keyword evidence="5 8" id="KW-0812">Transmembrane</keyword>
<evidence type="ECO:0000256" key="6">
    <source>
        <dbReference type="ARBA" id="ARBA00022989"/>
    </source>
</evidence>
<reference evidence="10 11" key="1">
    <citation type="submission" date="2019-03" db="EMBL/GenBank/DDBJ databases">
        <title>Genomic Encyclopedia of Type Strains, Phase IV (KMG-IV): sequencing the most valuable type-strain genomes for metagenomic binning, comparative biology and taxonomic classification.</title>
        <authorList>
            <person name="Goeker M."/>
        </authorList>
    </citation>
    <scope>NUCLEOTIDE SEQUENCE [LARGE SCALE GENOMIC DNA]</scope>
    <source>
        <strain evidence="10 11">DSM 22362</strain>
    </source>
</reference>
<name>A0A4R3VMA8_9SPHI</name>
<evidence type="ECO:0000256" key="8">
    <source>
        <dbReference type="SAM" id="Phobius"/>
    </source>
</evidence>
<dbReference type="GO" id="GO:0009267">
    <property type="term" value="P:cellular response to starvation"/>
    <property type="evidence" value="ECO:0007669"/>
    <property type="project" value="InterPro"/>
</dbReference>
<keyword evidence="3" id="KW-0813">Transport</keyword>
<feature type="domain" description="CstA N-terminal" evidence="9">
    <location>
        <begin position="1"/>
        <end position="109"/>
    </location>
</feature>
<evidence type="ECO:0000256" key="3">
    <source>
        <dbReference type="ARBA" id="ARBA00022448"/>
    </source>
</evidence>
<feature type="transmembrane region" description="Helical" evidence="8">
    <location>
        <begin position="33"/>
        <end position="56"/>
    </location>
</feature>
<dbReference type="GO" id="GO:0005886">
    <property type="term" value="C:plasma membrane"/>
    <property type="evidence" value="ECO:0007669"/>
    <property type="project" value="UniProtKB-SubCell"/>
</dbReference>
<dbReference type="InterPro" id="IPR003706">
    <property type="entry name" value="CstA_N"/>
</dbReference>
<keyword evidence="6 8" id="KW-1133">Transmembrane helix</keyword>